<dbReference type="Pfam" id="PF16277">
    <property type="entry name" value="DUF4926"/>
    <property type="match status" value="1"/>
</dbReference>
<evidence type="ECO:0000313" key="1">
    <source>
        <dbReference type="EMBL" id="EED65066.1"/>
    </source>
</evidence>
<organism evidence="1 2">
    <name type="scientific">Comamonas testosteroni (strain DSM 14576 / KF-1)</name>
    <name type="common">Pseudomonas testosteroni</name>
    <dbReference type="NCBI Taxonomy" id="399795"/>
    <lineage>
        <taxon>Bacteria</taxon>
        <taxon>Pseudomonadati</taxon>
        <taxon>Pseudomonadota</taxon>
        <taxon>Betaproteobacteria</taxon>
        <taxon>Burkholderiales</taxon>
        <taxon>Comamonadaceae</taxon>
        <taxon>Comamonas</taxon>
    </lineage>
</organism>
<dbReference type="EMBL" id="AAUJ02000001">
    <property type="protein sequence ID" value="EED65066.1"/>
    <property type="molecule type" value="Genomic_DNA"/>
</dbReference>
<dbReference type="AlphaFoldDB" id="B7WQ95"/>
<dbReference type="OrthoDB" id="27224at2"/>
<dbReference type="RefSeq" id="WP_003049915.1">
    <property type="nucleotide sequence ID" value="NZ_AAUJ02000001.1"/>
</dbReference>
<sequence>MLKEHSQVVLKKPVPNLGLEPGDVGVVVHIHAQGAAYEVEFLTLDGHTIGLETIDAVDLRPASGSAVVHERERLAA</sequence>
<name>B7WQ95_COMTK</name>
<comment type="caution">
    <text evidence="1">The sequence shown here is derived from an EMBL/GenBank/DDBJ whole genome shotgun (WGS) entry which is preliminary data.</text>
</comment>
<evidence type="ECO:0000313" key="2">
    <source>
        <dbReference type="Proteomes" id="UP000003039"/>
    </source>
</evidence>
<dbReference type="eggNOG" id="ENOG5033BH9">
    <property type="taxonomic scope" value="Bacteria"/>
</dbReference>
<protein>
    <recommendedName>
        <fullName evidence="3">DUF4926 domain-containing protein</fullName>
    </recommendedName>
</protein>
<dbReference type="Proteomes" id="UP000003039">
    <property type="component" value="Unassembled WGS sequence"/>
</dbReference>
<accession>B7WQ95</accession>
<proteinExistence type="predicted"/>
<dbReference type="InterPro" id="IPR032568">
    <property type="entry name" value="DUF4926"/>
</dbReference>
<reference evidence="1 2" key="1">
    <citation type="journal article" date="2004" name="Appl. Environ. Microbiol.">
        <title>Mineralization of individual congeners of linear alkylbenzenesulfonate by defined pairs of heterotrophic bacteria.</title>
        <authorList>
            <person name="Schleheck D."/>
            <person name="Knepper T.P."/>
            <person name="Fischer K."/>
            <person name="Cook A.M."/>
        </authorList>
    </citation>
    <scope>NUCLEOTIDE SEQUENCE [LARGE SCALE GENOMIC DNA]</scope>
    <source>
        <strain evidence="2">DSM 14576 / KF-1</strain>
    </source>
</reference>
<gene>
    <name evidence="1" type="ORF">CtesDRAFT_PD0012</name>
</gene>
<evidence type="ECO:0008006" key="3">
    <source>
        <dbReference type="Google" id="ProtNLM"/>
    </source>
</evidence>